<keyword evidence="3 4" id="KW-0479">Metal-binding</keyword>
<dbReference type="Pfam" id="PF02574">
    <property type="entry name" value="S-methyl_trans"/>
    <property type="match status" value="1"/>
</dbReference>
<evidence type="ECO:0000313" key="6">
    <source>
        <dbReference type="EMBL" id="KAL3796051.1"/>
    </source>
</evidence>
<protein>
    <recommendedName>
        <fullName evidence="5">Hcy-binding domain-containing protein</fullName>
    </recommendedName>
</protein>
<gene>
    <name evidence="6" type="ORF">ACHAW5_007834</name>
</gene>
<keyword evidence="1 4" id="KW-0489">Methyltransferase</keyword>
<evidence type="ECO:0000256" key="1">
    <source>
        <dbReference type="ARBA" id="ARBA00022603"/>
    </source>
</evidence>
<evidence type="ECO:0000259" key="5">
    <source>
        <dbReference type="PROSITE" id="PS50970"/>
    </source>
</evidence>
<comment type="cofactor">
    <cofactor evidence="3">
        <name>Zn(2+)</name>
        <dbReference type="ChEBI" id="CHEBI:29105"/>
    </cofactor>
    <text evidence="3">Binds 1 zinc ion per subunit.</text>
</comment>
<dbReference type="SUPFAM" id="SSF82282">
    <property type="entry name" value="Homocysteine S-methyltransferase"/>
    <property type="match status" value="1"/>
</dbReference>
<feature type="binding site" evidence="3 4">
    <location>
        <position position="334"/>
    </location>
    <ligand>
        <name>Zn(2+)</name>
        <dbReference type="ChEBI" id="CHEBI:29105"/>
    </ligand>
</feature>
<dbReference type="PANTHER" id="PTHR11103">
    <property type="entry name" value="SLR1189 PROTEIN"/>
    <property type="match status" value="1"/>
</dbReference>
<sequence length="353" mass="38314">METKKIVILDGGIGHELKLRGVSDGTFVAGVLANEDCSANNVVEAIHRDYLAAGCVVITTNSFVAVPQRMLECDLATNDSDSKRRASQLIIAAVNRARGAIAKHYENVEVDKRNKMIAVAGCIPPLTECYFSNKVPSSVECLTPEYTVILSTLLECNVDILLAETLSTTREARAILRSLYCICQTGKHLIPPLWMSFTIHDDQPSKLRSDEPLDMVCQSILREAAALNLPLEAVGINCSTPSAISDAVKILVKLVEGTGIKVCAYANCFKTTTSEWIKTVNDNANDSDDACTAELRSEVEICAKDYDEEGLTTDAYARFALEWARSGAQIIGGCCGSRPKHMSKVATALKDFV</sequence>
<keyword evidence="2 4" id="KW-0808">Transferase</keyword>
<reference evidence="6 7" key="1">
    <citation type="submission" date="2024-10" db="EMBL/GenBank/DDBJ databases">
        <title>Updated reference genomes for cyclostephanoid diatoms.</title>
        <authorList>
            <person name="Roberts W.R."/>
            <person name="Alverson A.J."/>
        </authorList>
    </citation>
    <scope>NUCLEOTIDE SEQUENCE [LARGE SCALE GENOMIC DNA]</scope>
    <source>
        <strain evidence="6 7">AJA276-08</strain>
    </source>
</reference>
<comment type="caution">
    <text evidence="6">The sequence shown here is derived from an EMBL/GenBank/DDBJ whole genome shotgun (WGS) entry which is preliminary data.</text>
</comment>
<feature type="domain" description="Hcy-binding" evidence="5">
    <location>
        <begin position="1"/>
        <end position="349"/>
    </location>
</feature>
<keyword evidence="7" id="KW-1185">Reference proteome</keyword>
<proteinExistence type="predicted"/>
<dbReference type="PANTHER" id="PTHR11103:SF18">
    <property type="entry name" value="SLR1189 PROTEIN"/>
    <property type="match status" value="1"/>
</dbReference>
<feature type="binding site" evidence="3 4">
    <location>
        <position position="335"/>
    </location>
    <ligand>
        <name>Zn(2+)</name>
        <dbReference type="ChEBI" id="CHEBI:29105"/>
    </ligand>
</feature>
<keyword evidence="3 4" id="KW-0862">Zinc</keyword>
<dbReference type="EMBL" id="JALLAZ020000400">
    <property type="protein sequence ID" value="KAL3796051.1"/>
    <property type="molecule type" value="Genomic_DNA"/>
</dbReference>
<dbReference type="GO" id="GO:0032259">
    <property type="term" value="P:methylation"/>
    <property type="evidence" value="ECO:0007669"/>
    <property type="project" value="UniProtKB-KW"/>
</dbReference>
<dbReference type="InterPro" id="IPR017226">
    <property type="entry name" value="BHMT-like"/>
</dbReference>
<dbReference type="GO" id="GO:0008168">
    <property type="term" value="F:methyltransferase activity"/>
    <property type="evidence" value="ECO:0007669"/>
    <property type="project" value="UniProtKB-UniRule"/>
</dbReference>
<dbReference type="Gene3D" id="3.20.20.330">
    <property type="entry name" value="Homocysteine-binding-like domain"/>
    <property type="match status" value="1"/>
</dbReference>
<dbReference type="InterPro" id="IPR036589">
    <property type="entry name" value="HCY_dom_sf"/>
</dbReference>
<evidence type="ECO:0000256" key="2">
    <source>
        <dbReference type="ARBA" id="ARBA00022679"/>
    </source>
</evidence>
<organism evidence="6 7">
    <name type="scientific">Stephanodiscus triporus</name>
    <dbReference type="NCBI Taxonomy" id="2934178"/>
    <lineage>
        <taxon>Eukaryota</taxon>
        <taxon>Sar</taxon>
        <taxon>Stramenopiles</taxon>
        <taxon>Ochrophyta</taxon>
        <taxon>Bacillariophyta</taxon>
        <taxon>Coscinodiscophyceae</taxon>
        <taxon>Thalassiosirophycidae</taxon>
        <taxon>Stephanodiscales</taxon>
        <taxon>Stephanodiscaceae</taxon>
        <taxon>Stephanodiscus</taxon>
    </lineage>
</organism>
<dbReference type="AlphaFoldDB" id="A0ABD3Q8R3"/>
<name>A0ABD3Q8R3_9STRA</name>
<dbReference type="PIRSF" id="PIRSF037505">
    <property type="entry name" value="Betaine_HMT"/>
    <property type="match status" value="1"/>
</dbReference>
<feature type="binding site" evidence="3 4">
    <location>
        <position position="238"/>
    </location>
    <ligand>
        <name>Zn(2+)</name>
        <dbReference type="ChEBI" id="CHEBI:29105"/>
    </ligand>
</feature>
<dbReference type="PROSITE" id="PS50970">
    <property type="entry name" value="HCY"/>
    <property type="match status" value="1"/>
</dbReference>
<dbReference type="InterPro" id="IPR003726">
    <property type="entry name" value="HCY_dom"/>
</dbReference>
<dbReference type="GO" id="GO:0046872">
    <property type="term" value="F:metal ion binding"/>
    <property type="evidence" value="ECO:0007669"/>
    <property type="project" value="UniProtKB-KW"/>
</dbReference>
<accession>A0ABD3Q8R3</accession>
<dbReference type="Proteomes" id="UP001530315">
    <property type="component" value="Unassembled WGS sequence"/>
</dbReference>
<evidence type="ECO:0000256" key="3">
    <source>
        <dbReference type="PIRSR" id="PIRSR037505-2"/>
    </source>
</evidence>
<evidence type="ECO:0000313" key="7">
    <source>
        <dbReference type="Proteomes" id="UP001530315"/>
    </source>
</evidence>
<evidence type="ECO:0000256" key="4">
    <source>
        <dbReference type="PROSITE-ProRule" id="PRU00333"/>
    </source>
</evidence>